<dbReference type="RefSeq" id="WP_353064716.1">
    <property type="nucleotide sequence ID" value="NZ_CP132942.1"/>
</dbReference>
<protein>
    <submittedName>
        <fullName evidence="2">Uncharacterized protein</fullName>
    </submittedName>
</protein>
<proteinExistence type="predicted"/>
<evidence type="ECO:0000313" key="2">
    <source>
        <dbReference type="EMBL" id="XCB33872.1"/>
    </source>
</evidence>
<organism evidence="2">
    <name type="scientific">Tunturiibacter psychrotolerans</name>
    <dbReference type="NCBI Taxonomy" id="3069686"/>
    <lineage>
        <taxon>Bacteria</taxon>
        <taxon>Pseudomonadati</taxon>
        <taxon>Acidobacteriota</taxon>
        <taxon>Terriglobia</taxon>
        <taxon>Terriglobales</taxon>
        <taxon>Acidobacteriaceae</taxon>
        <taxon>Tunturiibacter</taxon>
    </lineage>
</organism>
<feature type="region of interest" description="Disordered" evidence="1">
    <location>
        <begin position="69"/>
        <end position="90"/>
    </location>
</feature>
<sequence>MKRIWTTPEGIKEFTLLMEGERISWTRKTPQLRRDMTIYPETLTPEQQRRLNQIERELLDMAYQAEEETRTETVRKGKRLNGPTRAMVDD</sequence>
<reference evidence="2" key="1">
    <citation type="submission" date="2023-08" db="EMBL/GenBank/DDBJ databases">
        <authorList>
            <person name="Messyasz A."/>
            <person name="Mannisto M.K."/>
            <person name="Kerkhof L.J."/>
            <person name="Haggblom M."/>
        </authorList>
    </citation>
    <scope>NUCLEOTIDE SEQUENCE</scope>
    <source>
        <strain evidence="2">X5P6</strain>
    </source>
</reference>
<evidence type="ECO:0000256" key="1">
    <source>
        <dbReference type="SAM" id="MobiDB-lite"/>
    </source>
</evidence>
<reference evidence="2" key="2">
    <citation type="journal article" date="2024" name="Environ. Microbiol.">
        <title>Genome analysis and description of Tunturibacter gen. nov. expands the diversity of Terriglobia in tundra soils.</title>
        <authorList>
            <person name="Messyasz A."/>
            <person name="Mannisto M.K."/>
            <person name="Kerkhof L.J."/>
            <person name="Haggblom M.M."/>
        </authorList>
    </citation>
    <scope>NUCLEOTIDE SEQUENCE</scope>
    <source>
        <strain evidence="2">X5P6</strain>
    </source>
</reference>
<accession>A0AAU7ZSD1</accession>
<name>A0AAU7ZSD1_9BACT</name>
<gene>
    <name evidence="2" type="ORF">RBB77_02995</name>
</gene>
<dbReference type="EMBL" id="CP132942">
    <property type="protein sequence ID" value="XCB33872.1"/>
    <property type="molecule type" value="Genomic_DNA"/>
</dbReference>
<dbReference type="KEGG" id="tpsc:RBB77_02995"/>
<dbReference type="AlphaFoldDB" id="A0AAU7ZSD1"/>